<keyword evidence="4 10" id="KW-0694">RNA-binding</keyword>
<dbReference type="OrthoDB" id="9810484at2"/>
<accession>A0A328PIX6</accession>
<dbReference type="Proteomes" id="UP000249762">
    <property type="component" value="Unassembled WGS sequence"/>
</dbReference>
<keyword evidence="2 10" id="KW-0699">rRNA-binding</keyword>
<evidence type="ECO:0000256" key="5">
    <source>
        <dbReference type="ARBA" id="ARBA00022980"/>
    </source>
</evidence>
<comment type="cofactor">
    <cofactor evidence="10">
        <name>Zn(2+)</name>
        <dbReference type="ChEBI" id="CHEBI:29105"/>
    </cofactor>
    <text evidence="10">Binds 1 zinc ion per subunit.</text>
</comment>
<keyword evidence="5 10" id="KW-0689">Ribosomal protein</keyword>
<dbReference type="Gene3D" id="4.10.830.10">
    <property type="entry name" value="30s Ribosomal Protein S14, Chain N"/>
    <property type="match status" value="1"/>
</dbReference>
<comment type="similarity">
    <text evidence="9 10">Belongs to the universal ribosomal protein uS14 family. Zinc-binding uS14 subfamily.</text>
</comment>
<comment type="caution">
    <text evidence="11">The sequence shown here is derived from an EMBL/GenBank/DDBJ whole genome shotgun (WGS) entry which is preliminary data.</text>
</comment>
<dbReference type="SUPFAM" id="SSF57716">
    <property type="entry name" value="Glucocorticoid receptor-like (DNA-binding domain)"/>
    <property type="match status" value="1"/>
</dbReference>
<dbReference type="InterPro" id="IPR043140">
    <property type="entry name" value="Ribosomal_uS14_sf"/>
</dbReference>
<evidence type="ECO:0000256" key="8">
    <source>
        <dbReference type="ARBA" id="ARBA00047110"/>
    </source>
</evidence>
<protein>
    <recommendedName>
        <fullName evidence="7 10">Small ribosomal subunit protein uS14</fullName>
    </recommendedName>
</protein>
<gene>
    <name evidence="10" type="primary">rpsZ</name>
    <name evidence="10" type="synonym">rpsN</name>
    <name evidence="11" type="ORF">DNK47_01935</name>
</gene>
<dbReference type="AlphaFoldDB" id="A0A328PIX6"/>
<dbReference type="NCBIfam" id="NF005974">
    <property type="entry name" value="PRK08061.1"/>
    <property type="match status" value="1"/>
</dbReference>
<dbReference type="GO" id="GO:0006412">
    <property type="term" value="P:translation"/>
    <property type="evidence" value="ECO:0007669"/>
    <property type="project" value="UniProtKB-UniRule"/>
</dbReference>
<feature type="binding site" evidence="10">
    <location>
        <position position="24"/>
    </location>
    <ligand>
        <name>Zn(2+)</name>
        <dbReference type="ChEBI" id="CHEBI:29105"/>
    </ligand>
</feature>
<keyword evidence="12" id="KW-1185">Reference proteome</keyword>
<dbReference type="RefSeq" id="WP_112665451.1">
    <property type="nucleotide sequence ID" value="NZ_QKVO01000006.1"/>
</dbReference>
<comment type="function">
    <text evidence="10">Binds 16S rRNA, required for the assembly of 30S particles and may also be responsible for determining the conformation of the 16S rRNA at the A site.</text>
</comment>
<dbReference type="GO" id="GO:0019843">
    <property type="term" value="F:rRNA binding"/>
    <property type="evidence" value="ECO:0007669"/>
    <property type="project" value="UniProtKB-UniRule"/>
</dbReference>
<dbReference type="EMBL" id="QKVO01000006">
    <property type="protein sequence ID" value="RAO95023.1"/>
    <property type="molecule type" value="Genomic_DNA"/>
</dbReference>
<dbReference type="Pfam" id="PF00253">
    <property type="entry name" value="Ribosomal_S14"/>
    <property type="match status" value="1"/>
</dbReference>
<evidence type="ECO:0000256" key="6">
    <source>
        <dbReference type="ARBA" id="ARBA00023274"/>
    </source>
</evidence>
<feature type="binding site" evidence="10">
    <location>
        <position position="40"/>
    </location>
    <ligand>
        <name>Zn(2+)</name>
        <dbReference type="ChEBI" id="CHEBI:29105"/>
    </ligand>
</feature>
<organism evidence="11 12">
    <name type="scientific">Mycoplasma wenyonii</name>
    <dbReference type="NCBI Taxonomy" id="65123"/>
    <lineage>
        <taxon>Bacteria</taxon>
        <taxon>Bacillati</taxon>
        <taxon>Mycoplasmatota</taxon>
        <taxon>Mollicutes</taxon>
        <taxon>Mycoplasmataceae</taxon>
        <taxon>Mycoplasma</taxon>
    </lineage>
</organism>
<evidence type="ECO:0000313" key="12">
    <source>
        <dbReference type="Proteomes" id="UP000249762"/>
    </source>
</evidence>
<proteinExistence type="inferred from homology"/>
<dbReference type="InterPro" id="IPR023053">
    <property type="entry name" value="Ribosomal_uS14_bact"/>
</dbReference>
<dbReference type="PANTHER" id="PTHR19836">
    <property type="entry name" value="30S RIBOSOMAL PROTEIN S14"/>
    <property type="match status" value="1"/>
</dbReference>
<comment type="subunit">
    <text evidence="8 10">Part of the 30S ribosomal subunit. Contacts proteins S3 and S10.</text>
</comment>
<feature type="binding site" evidence="10">
    <location>
        <position position="43"/>
    </location>
    <ligand>
        <name>Zn(2+)</name>
        <dbReference type="ChEBI" id="CHEBI:29105"/>
    </ligand>
</feature>
<evidence type="ECO:0000256" key="10">
    <source>
        <dbReference type="HAMAP-Rule" id="MF_01364"/>
    </source>
</evidence>
<keyword evidence="1 10" id="KW-0479">Metal-binding</keyword>
<keyword evidence="3 10" id="KW-0862">Zinc</keyword>
<dbReference type="GO" id="GO:0003735">
    <property type="term" value="F:structural constituent of ribosome"/>
    <property type="evidence" value="ECO:0007669"/>
    <property type="project" value="InterPro"/>
</dbReference>
<dbReference type="InterPro" id="IPR001209">
    <property type="entry name" value="Ribosomal_uS14"/>
</dbReference>
<dbReference type="GO" id="GO:0008270">
    <property type="term" value="F:zinc ion binding"/>
    <property type="evidence" value="ECO:0007669"/>
    <property type="project" value="UniProtKB-UniRule"/>
</dbReference>
<dbReference type="PANTHER" id="PTHR19836:SF19">
    <property type="entry name" value="SMALL RIBOSOMAL SUBUNIT PROTEIN US14M"/>
    <property type="match status" value="1"/>
</dbReference>
<evidence type="ECO:0000313" key="11">
    <source>
        <dbReference type="EMBL" id="RAO95023.1"/>
    </source>
</evidence>
<dbReference type="GO" id="GO:0005737">
    <property type="term" value="C:cytoplasm"/>
    <property type="evidence" value="ECO:0007669"/>
    <property type="project" value="UniProtKB-ARBA"/>
</dbReference>
<dbReference type="GO" id="GO:0015935">
    <property type="term" value="C:small ribosomal subunit"/>
    <property type="evidence" value="ECO:0007669"/>
    <property type="project" value="TreeGrafter"/>
</dbReference>
<dbReference type="FunFam" id="4.10.830.10:FF:000001">
    <property type="entry name" value="30S ribosomal protein S14 type Z"/>
    <property type="match status" value="1"/>
</dbReference>
<evidence type="ECO:0000256" key="4">
    <source>
        <dbReference type="ARBA" id="ARBA00022884"/>
    </source>
</evidence>
<evidence type="ECO:0000256" key="3">
    <source>
        <dbReference type="ARBA" id="ARBA00022833"/>
    </source>
</evidence>
<dbReference type="HAMAP" id="MF_01364_B">
    <property type="entry name" value="Ribosomal_uS14_2_B"/>
    <property type="match status" value="1"/>
</dbReference>
<reference evidence="12" key="1">
    <citation type="submission" date="2018-06" db="EMBL/GenBank/DDBJ databases">
        <authorList>
            <person name="Martinez Ocampo F."/>
            <person name="Quiroz Castaneda R.E."/>
            <person name="Rojas Lopez X."/>
        </authorList>
    </citation>
    <scope>NUCLEOTIDE SEQUENCE [LARGE SCALE GENOMIC DNA]</scope>
    <source>
        <strain evidence="12">INIFAP02</strain>
    </source>
</reference>
<evidence type="ECO:0000256" key="1">
    <source>
        <dbReference type="ARBA" id="ARBA00022723"/>
    </source>
</evidence>
<sequence>MARKALILKQQRVPKFSTRAYTRCGRCGRARAVFRDYMLCRLCFRELASWGYIPGVMKASW</sequence>
<keyword evidence="6 10" id="KW-0687">Ribonucleoprotein</keyword>
<evidence type="ECO:0000256" key="2">
    <source>
        <dbReference type="ARBA" id="ARBA00022730"/>
    </source>
</evidence>
<evidence type="ECO:0000256" key="9">
    <source>
        <dbReference type="ARBA" id="ARBA00060857"/>
    </source>
</evidence>
<evidence type="ECO:0000256" key="7">
    <source>
        <dbReference type="ARBA" id="ARBA00035167"/>
    </source>
</evidence>
<name>A0A328PIX6_9MOLU</name>
<feature type="binding site" evidence="10">
    <location>
        <position position="27"/>
    </location>
    <ligand>
        <name>Zn(2+)</name>
        <dbReference type="ChEBI" id="CHEBI:29105"/>
    </ligand>
</feature>